<evidence type="ECO:0000313" key="2">
    <source>
        <dbReference type="EMBL" id="VDO61478.1"/>
    </source>
</evidence>
<sequence>MMIYVVFAVPLVIGKPLLNIVQIIGSFAARATKTIFKLHMAIFRCLLTLPKRRRNRRMWAEIAVAVSVIAVLTQGCQEVDVLHQHTEICRITSKKDACTIDTTEVVKINPFSREACLRLTANDSTVTELRLLWQQLQLICEKETTKKTRCTTYGLLLDSKQCSRVGSCKDEKCASVKRSSLLRELERANQYPGVTGCTESCEGLGCDCF</sequence>
<dbReference type="InterPro" id="IPR009878">
    <property type="entry name" value="Phlebovirus_G2_fusion"/>
</dbReference>
<dbReference type="Gene3D" id="2.60.98.50">
    <property type="match status" value="1"/>
</dbReference>
<dbReference type="WBParaSite" id="HPLM_0001675201-mRNA-1">
    <property type="protein sequence ID" value="HPLM_0001675201-mRNA-1"/>
    <property type="gene ID" value="HPLM_0001675201"/>
</dbReference>
<feature type="domain" description="Phlebovirus glycoprotein G2 fusion" evidence="1">
    <location>
        <begin position="76"/>
        <end position="209"/>
    </location>
</feature>
<evidence type="ECO:0000313" key="4">
    <source>
        <dbReference type="WBParaSite" id="HPLM_0001675201-mRNA-1"/>
    </source>
</evidence>
<proteinExistence type="predicted"/>
<evidence type="ECO:0000313" key="3">
    <source>
        <dbReference type="Proteomes" id="UP000268014"/>
    </source>
</evidence>
<gene>
    <name evidence="2" type="ORF">HPLM_LOCUS16744</name>
</gene>
<evidence type="ECO:0000259" key="1">
    <source>
        <dbReference type="Pfam" id="PF07245"/>
    </source>
</evidence>
<reference evidence="2 3" key="2">
    <citation type="submission" date="2018-11" db="EMBL/GenBank/DDBJ databases">
        <authorList>
            <consortium name="Pathogen Informatics"/>
        </authorList>
    </citation>
    <scope>NUCLEOTIDE SEQUENCE [LARGE SCALE GENOMIC DNA]</scope>
    <source>
        <strain evidence="2 3">MHpl1</strain>
    </source>
</reference>
<name>A0A0N4WY24_HAEPC</name>
<protein>
    <submittedName>
        <fullName evidence="4">Phlebovirus_G2 domain-containing protein</fullName>
    </submittedName>
</protein>
<keyword evidence="3" id="KW-1185">Reference proteome</keyword>
<dbReference type="Pfam" id="PF07245">
    <property type="entry name" value="Phlebovirus_G2"/>
    <property type="match status" value="1"/>
</dbReference>
<reference evidence="4" key="1">
    <citation type="submission" date="2017-02" db="UniProtKB">
        <authorList>
            <consortium name="WormBaseParasite"/>
        </authorList>
    </citation>
    <scope>IDENTIFICATION</scope>
</reference>
<dbReference type="Proteomes" id="UP000268014">
    <property type="component" value="Unassembled WGS sequence"/>
</dbReference>
<dbReference type="EMBL" id="UZAF01019566">
    <property type="protein sequence ID" value="VDO61478.1"/>
    <property type="molecule type" value="Genomic_DNA"/>
</dbReference>
<dbReference type="OMA" id="HMAIFRC"/>
<dbReference type="OrthoDB" id="5875705at2759"/>
<organism evidence="4">
    <name type="scientific">Haemonchus placei</name>
    <name type="common">Barber's pole worm</name>
    <dbReference type="NCBI Taxonomy" id="6290"/>
    <lineage>
        <taxon>Eukaryota</taxon>
        <taxon>Metazoa</taxon>
        <taxon>Ecdysozoa</taxon>
        <taxon>Nematoda</taxon>
        <taxon>Chromadorea</taxon>
        <taxon>Rhabditida</taxon>
        <taxon>Rhabditina</taxon>
        <taxon>Rhabditomorpha</taxon>
        <taxon>Strongyloidea</taxon>
        <taxon>Trichostrongylidae</taxon>
        <taxon>Haemonchus</taxon>
    </lineage>
</organism>
<accession>A0A0N4WY24</accession>
<dbReference type="AlphaFoldDB" id="A0A0N4WY24"/>